<gene>
    <name evidence="1" type="ORF">K7X08_016148</name>
</gene>
<reference evidence="2" key="1">
    <citation type="journal article" date="2023" name="Proc. Natl. Acad. Sci. U.S.A.">
        <title>Genomic and structural basis for evolution of tropane alkaloid biosynthesis.</title>
        <authorList>
            <person name="Wanga Y.-J."/>
            <person name="Taina T."/>
            <person name="Yua J.-Y."/>
            <person name="Lia J."/>
            <person name="Xua B."/>
            <person name="Chenc J."/>
            <person name="D'Auriad J.C."/>
            <person name="Huanga J.-P."/>
            <person name="Huanga S.-X."/>
        </authorList>
    </citation>
    <scope>NUCLEOTIDE SEQUENCE [LARGE SCALE GENOMIC DNA]</scope>
    <source>
        <strain evidence="2">cv. KIB-2019</strain>
    </source>
</reference>
<dbReference type="PANTHER" id="PTHR42811">
    <property type="entry name" value="SERINE ACETYLTRANSFERASE"/>
    <property type="match status" value="1"/>
</dbReference>
<evidence type="ECO:0000313" key="1">
    <source>
        <dbReference type="EMBL" id="KAJ8534420.1"/>
    </source>
</evidence>
<dbReference type="Proteomes" id="UP001152561">
    <property type="component" value="Unassembled WGS sequence"/>
</dbReference>
<keyword evidence="2" id="KW-1185">Reference proteome</keyword>
<name>A0A9Q1LD78_9SOLA</name>
<dbReference type="InterPro" id="IPR011004">
    <property type="entry name" value="Trimer_LpxA-like_sf"/>
</dbReference>
<evidence type="ECO:0000313" key="2">
    <source>
        <dbReference type="Proteomes" id="UP001152561"/>
    </source>
</evidence>
<organism evidence="1 2">
    <name type="scientific">Anisodus acutangulus</name>
    <dbReference type="NCBI Taxonomy" id="402998"/>
    <lineage>
        <taxon>Eukaryota</taxon>
        <taxon>Viridiplantae</taxon>
        <taxon>Streptophyta</taxon>
        <taxon>Embryophyta</taxon>
        <taxon>Tracheophyta</taxon>
        <taxon>Spermatophyta</taxon>
        <taxon>Magnoliopsida</taxon>
        <taxon>eudicotyledons</taxon>
        <taxon>Gunneridae</taxon>
        <taxon>Pentapetalae</taxon>
        <taxon>asterids</taxon>
        <taxon>lamiids</taxon>
        <taxon>Solanales</taxon>
        <taxon>Solanaceae</taxon>
        <taxon>Solanoideae</taxon>
        <taxon>Hyoscyameae</taxon>
        <taxon>Anisodus</taxon>
    </lineage>
</organism>
<proteinExistence type="predicted"/>
<evidence type="ECO:0008006" key="3">
    <source>
        <dbReference type="Google" id="ProtNLM"/>
    </source>
</evidence>
<accession>A0A9Q1LD78</accession>
<comment type="caution">
    <text evidence="1">The sequence shown here is derived from an EMBL/GenBank/DDBJ whole genome shotgun (WGS) entry which is preliminary data.</text>
</comment>
<sequence>MFLSPNTIYKWDLHYEQAGVVIGERGMIGNNVSILQNVTLGGTDGAKIGAGSVVLMEVPARTIVVGNTTRLIGGKANPVKLDKIPSLTMDHTSHV</sequence>
<dbReference type="EMBL" id="JAJAGQ010000019">
    <property type="protein sequence ID" value="KAJ8534420.1"/>
    <property type="molecule type" value="Genomic_DNA"/>
</dbReference>
<dbReference type="AlphaFoldDB" id="A0A9Q1LD78"/>
<dbReference type="SUPFAM" id="SSF51161">
    <property type="entry name" value="Trimeric LpxA-like enzymes"/>
    <property type="match status" value="1"/>
</dbReference>
<protein>
    <recommendedName>
        <fullName evidence="3">Serine acetyltransferase</fullName>
    </recommendedName>
</protein>
<dbReference type="OrthoDB" id="25818at2759"/>
<dbReference type="Gene3D" id="2.160.10.10">
    <property type="entry name" value="Hexapeptide repeat proteins"/>
    <property type="match status" value="1"/>
</dbReference>